<feature type="compositionally biased region" description="Pro residues" evidence="1">
    <location>
        <begin position="235"/>
        <end position="244"/>
    </location>
</feature>
<keyword evidence="3" id="KW-1185">Reference proteome</keyword>
<feature type="compositionally biased region" description="Basic and acidic residues" evidence="1">
    <location>
        <begin position="1214"/>
        <end position="1225"/>
    </location>
</feature>
<feature type="region of interest" description="Disordered" evidence="1">
    <location>
        <begin position="1197"/>
        <end position="1258"/>
    </location>
</feature>
<feature type="region of interest" description="Disordered" evidence="1">
    <location>
        <begin position="1338"/>
        <end position="1365"/>
    </location>
</feature>
<feature type="compositionally biased region" description="Low complexity" evidence="1">
    <location>
        <begin position="677"/>
        <end position="696"/>
    </location>
</feature>
<proteinExistence type="predicted"/>
<feature type="compositionally biased region" description="Polar residues" evidence="1">
    <location>
        <begin position="1046"/>
        <end position="1061"/>
    </location>
</feature>
<dbReference type="InterPro" id="IPR051425">
    <property type="entry name" value="Formin_Homology"/>
</dbReference>
<feature type="compositionally biased region" description="Basic and acidic residues" evidence="1">
    <location>
        <begin position="204"/>
        <end position="222"/>
    </location>
</feature>
<dbReference type="PANTHER" id="PTHR45725">
    <property type="entry name" value="FORMIN HOMOLOGY 2 FAMILY MEMBER"/>
    <property type="match status" value="1"/>
</dbReference>
<evidence type="ECO:0000313" key="3">
    <source>
        <dbReference type="Proteomes" id="UP000041254"/>
    </source>
</evidence>
<feature type="compositionally biased region" description="Low complexity" evidence="1">
    <location>
        <begin position="603"/>
        <end position="626"/>
    </location>
</feature>
<feature type="compositionally biased region" description="Basic and acidic residues" evidence="1">
    <location>
        <begin position="262"/>
        <end position="279"/>
    </location>
</feature>
<feature type="compositionally biased region" description="Basic and acidic residues" evidence="1">
    <location>
        <begin position="774"/>
        <end position="788"/>
    </location>
</feature>
<feature type="compositionally biased region" description="Low complexity" evidence="1">
    <location>
        <begin position="868"/>
        <end position="877"/>
    </location>
</feature>
<feature type="region of interest" description="Disordered" evidence="1">
    <location>
        <begin position="107"/>
        <end position="374"/>
    </location>
</feature>
<feature type="compositionally biased region" description="Basic and acidic residues" evidence="1">
    <location>
        <begin position="148"/>
        <end position="161"/>
    </location>
</feature>
<feature type="compositionally biased region" description="Basic and acidic residues" evidence="1">
    <location>
        <begin position="1129"/>
        <end position="1157"/>
    </location>
</feature>
<feature type="region of interest" description="Disordered" evidence="1">
    <location>
        <begin position="747"/>
        <end position="831"/>
    </location>
</feature>
<feature type="compositionally biased region" description="Low complexity" evidence="1">
    <location>
        <begin position="184"/>
        <end position="202"/>
    </location>
</feature>
<feature type="region of interest" description="Disordered" evidence="1">
    <location>
        <begin position="924"/>
        <end position="943"/>
    </location>
</feature>
<dbReference type="Proteomes" id="UP000041254">
    <property type="component" value="Unassembled WGS sequence"/>
</dbReference>
<reference evidence="2 3" key="1">
    <citation type="submission" date="2014-11" db="EMBL/GenBank/DDBJ databases">
        <authorList>
            <person name="Zhu J."/>
            <person name="Qi W."/>
            <person name="Song R."/>
        </authorList>
    </citation>
    <scope>NUCLEOTIDE SEQUENCE [LARGE SCALE GENOMIC DNA]</scope>
</reference>
<gene>
    <name evidence="2" type="ORF">Vbra_8443</name>
</gene>
<feature type="compositionally biased region" description="Basic and acidic residues" evidence="1">
    <location>
        <begin position="123"/>
        <end position="132"/>
    </location>
</feature>
<feature type="compositionally biased region" description="Polar residues" evidence="1">
    <location>
        <begin position="893"/>
        <end position="902"/>
    </location>
</feature>
<feature type="compositionally biased region" description="Basic and acidic residues" evidence="1">
    <location>
        <begin position="821"/>
        <end position="830"/>
    </location>
</feature>
<dbReference type="InParanoid" id="A0A0G4EX83"/>
<dbReference type="EMBL" id="CDMY01000345">
    <property type="protein sequence ID" value="CEM03612.1"/>
    <property type="molecule type" value="Genomic_DNA"/>
</dbReference>
<feature type="compositionally biased region" description="Acidic residues" evidence="1">
    <location>
        <begin position="804"/>
        <end position="820"/>
    </location>
</feature>
<feature type="compositionally biased region" description="Basic and acidic residues" evidence="1">
    <location>
        <begin position="300"/>
        <end position="310"/>
    </location>
</feature>
<organism evidence="2 3">
    <name type="scientific">Vitrella brassicaformis (strain CCMP3155)</name>
    <dbReference type="NCBI Taxonomy" id="1169540"/>
    <lineage>
        <taxon>Eukaryota</taxon>
        <taxon>Sar</taxon>
        <taxon>Alveolata</taxon>
        <taxon>Colpodellida</taxon>
        <taxon>Vitrellaceae</taxon>
        <taxon>Vitrella</taxon>
    </lineage>
</organism>
<feature type="region of interest" description="Disordered" evidence="1">
    <location>
        <begin position="24"/>
        <end position="61"/>
    </location>
</feature>
<accession>A0A0G4EX83</accession>
<sequence>MSHSSHDQALADPGAVCGRMASLSGMGVTAPTPPRRGNKHPIGASSVDPQPANPHPLPPKRAASYTNGIACAAPTVHKVASDPCVVREGIVGGAGCSGRCNTISTTSDVHNEVAPPAPAGSRSFDRDEERTGPVHVAKALNLDLSRMASEKDTKAKAKAKTDAQQQPESPKAPPKPPRRRKSSTRSPSPRNRGPPLSKSKTACAKKECEKADKETQTPRRSESQMTPRSSRTRPPIVPHIPLPPRRSLTDRMAGDGSQGASARERAVGGEREGRDRGVGDDGSSPRSLVEVSGGRNTRARSADRRPREDEGSSVSPSHAATHRSSRQPDQDILAHARIRRDLRKRQLEEESRRDLTFRPQVNPSEHLLPTHVTLTSPPPPSALPYRPADMPLAGLVRVDDLNVFNRLYSYFLQQREMEAEATQQRQGNGKGDGKGRKWEDVAMASFLLHRQAGERDERLREARDREMKRMADRQKAVLRVQKKSKSYYQLALEKEVMEALRLANPGRADRVLTRETLEFCLIQMKCISLLTPCFDSKSAEKRLRKRQRMLDNLWRMLDLYGLGWVEWVTMVVFFQVLMGAHSPEFEDNRGWQLPPQPRPHPPAAAAAAAAAQPQEGQEGQPQDGGSEPPPPPPPPVPAPIPKIGSYQHIRELMTRFRQNALRREFRELFHHRLSHTKAMAAKAPKAAAAATAANKAGSRPQTARTPPTSPRLLCAARSRPARHMQRQGDLSPPMAVARSFPIPEQQQYHNHHKQPMGQQQVPIQEGGGSGQYGQHDDDDGHHDQYDQHIDDDDDDGSFSLTYSESEDDGQPEGDEDGEEEHETHNHHEQQQEDVAILLHDNRHSLMSQTSRILAERRMHREIDEIRSAEQSPPSSNEESPKSRKSGDPAASGTAPSNSNNQHAKGATMTVADLLEWRKRKTEMRLQASRQQKEADQLKGCSFRPKLTPYHAPGGHTHPHPHIHTEQPIRNSVSRLQRDAAPVVSRHDELYAKAMSQQQRRREMCQLVRTERAQREMEACTFRPQINPLPHDKNRPAAKTAKINRPPLSNNTNAHSTRQKATGQALGQKRVVRDQRRVVSREEEMPPITPMPTPNPASPEHQQRQFHQQQQQQQQQQQVSPPRSPPHSARLRDIPDHENQTSDPDSHETPAPADDDRVPVGGDGGGGVGGVGLDGADVYGVAGGAAMRQLLQPASLGETAAREEPHGVGQQMPDGLDKDTADEHTQKQQPVPPPSSTQETLSPPSSLPSSPSCPPPPAPVSEAEALLLVDVNLAADTPPQRMVIRYGDDPQLLARRFAVEHGLRPEYEAKLLDFLRAQIYQFYQPTMQAGDFYSPQAYPQQPGPAQHSGAGHLATVPEEAPEEQDEEVQQVVEGCADGGEQQLKGMRRCSSA</sequence>
<feature type="compositionally biased region" description="Pro residues" evidence="1">
    <location>
        <begin position="627"/>
        <end position="640"/>
    </location>
</feature>
<feature type="compositionally biased region" description="Low complexity" evidence="1">
    <location>
        <begin position="1235"/>
        <end position="1249"/>
    </location>
</feature>
<feature type="region of interest" description="Disordered" evidence="1">
    <location>
        <begin position="677"/>
        <end position="712"/>
    </location>
</feature>
<feature type="compositionally biased region" description="Basic and acidic residues" evidence="1">
    <location>
        <begin position="1070"/>
        <end position="1083"/>
    </location>
</feature>
<dbReference type="VEuPathDB" id="CryptoDB:Vbra_8443"/>
<protein>
    <submittedName>
        <fullName evidence="2">Uncharacterized protein</fullName>
    </submittedName>
</protein>
<name>A0A0G4EX83_VITBC</name>
<feature type="compositionally biased region" description="Low complexity" evidence="1">
    <location>
        <begin position="1104"/>
        <end position="1117"/>
    </location>
</feature>
<feature type="region of interest" description="Disordered" evidence="1">
    <location>
        <begin position="1023"/>
        <end position="1168"/>
    </location>
</feature>
<evidence type="ECO:0000313" key="2">
    <source>
        <dbReference type="EMBL" id="CEM03612.1"/>
    </source>
</evidence>
<feature type="region of interest" description="Disordered" evidence="1">
    <location>
        <begin position="588"/>
        <end position="642"/>
    </location>
</feature>
<feature type="compositionally biased region" description="Pro residues" evidence="1">
    <location>
        <begin position="1086"/>
        <end position="1096"/>
    </location>
</feature>
<feature type="region of interest" description="Disordered" evidence="1">
    <location>
        <begin position="864"/>
        <end position="905"/>
    </location>
</feature>
<feature type="compositionally biased region" description="Basic and acidic residues" evidence="1">
    <location>
        <begin position="344"/>
        <end position="356"/>
    </location>
</feature>
<evidence type="ECO:0000256" key="1">
    <source>
        <dbReference type="SAM" id="MobiDB-lite"/>
    </source>
</evidence>
<dbReference type="PANTHER" id="PTHR45725:SF18">
    <property type="entry name" value="ORC1-LIKE AAA ATPASE DOMAIN-CONTAINING PROTEIN"/>
    <property type="match status" value="1"/>
</dbReference>